<dbReference type="RefSeq" id="WP_126041147.1">
    <property type="nucleotide sequence ID" value="NZ_CP034438.1"/>
</dbReference>
<dbReference type="OrthoDB" id="9797252at2"/>
<dbReference type="EMBL" id="CP034438">
    <property type="protein sequence ID" value="AZN30424.1"/>
    <property type="molecule type" value="Genomic_DNA"/>
</dbReference>
<dbReference type="SUPFAM" id="SSF53335">
    <property type="entry name" value="S-adenosyl-L-methionine-dependent methyltransferases"/>
    <property type="match status" value="1"/>
</dbReference>
<dbReference type="AlphaFoldDB" id="A0A3Q8WU70"/>
<keyword evidence="2" id="KW-0489">Methyltransferase</keyword>
<proteinExistence type="predicted"/>
<dbReference type="Pfam" id="PF08241">
    <property type="entry name" value="Methyltransf_11"/>
    <property type="match status" value="1"/>
</dbReference>
<dbReference type="InterPro" id="IPR013216">
    <property type="entry name" value="Methyltransf_11"/>
</dbReference>
<keyword evidence="2" id="KW-0808">Transferase</keyword>
<gene>
    <name evidence="2" type="ORF">EJO69_08995</name>
</gene>
<dbReference type="GO" id="GO:0008757">
    <property type="term" value="F:S-adenosylmethionine-dependent methyltransferase activity"/>
    <property type="evidence" value="ECO:0007669"/>
    <property type="project" value="InterPro"/>
</dbReference>
<dbReference type="Gene3D" id="3.40.50.150">
    <property type="entry name" value="Vaccinia Virus protein VP39"/>
    <property type="match status" value="1"/>
</dbReference>
<accession>A0A3Q8WU70</accession>
<reference evidence="2 3" key="1">
    <citation type="submission" date="2018-12" db="EMBL/GenBank/DDBJ databases">
        <title>Complete genome sequence of Flaviflexus salsibiostraticola KCTC 33148.</title>
        <authorList>
            <person name="Bae J.-W."/>
        </authorList>
    </citation>
    <scope>NUCLEOTIDE SEQUENCE [LARGE SCALE GENOMIC DNA]</scope>
    <source>
        <strain evidence="2 3">KCTC 33148</strain>
    </source>
</reference>
<sequence>MSLPDFTPSPNQAGDPDLYDVENAAIDHEGTLWRALRDQADWRGKTLLDLGCGSGWWLPRCHDAAGVIGVEPDPSLLGRARSRPGGGRVLHGSAEHIPLDDSSVDVVHARFAYFFPHPTFTPIAGLREVERVLADGGTLVVIDNDTERGEFADLLRSSAYAELQGRDTYARDWWASQGARTTEVMSSWQFDCRQDLERVLRMEFPRDLADVWLSAHPDSTHLSYGYLLHRWTPRG</sequence>
<dbReference type="Proteomes" id="UP000270021">
    <property type="component" value="Chromosome"/>
</dbReference>
<dbReference type="GO" id="GO:0032259">
    <property type="term" value="P:methylation"/>
    <property type="evidence" value="ECO:0007669"/>
    <property type="project" value="UniProtKB-KW"/>
</dbReference>
<keyword evidence="3" id="KW-1185">Reference proteome</keyword>
<protein>
    <submittedName>
        <fullName evidence="2">Class I SAM-dependent methyltransferase</fullName>
    </submittedName>
</protein>
<dbReference type="InterPro" id="IPR029063">
    <property type="entry name" value="SAM-dependent_MTases_sf"/>
</dbReference>
<organism evidence="2 3">
    <name type="scientific">Flaviflexus salsibiostraticola</name>
    <dbReference type="NCBI Taxonomy" id="1282737"/>
    <lineage>
        <taxon>Bacteria</taxon>
        <taxon>Bacillati</taxon>
        <taxon>Actinomycetota</taxon>
        <taxon>Actinomycetes</taxon>
        <taxon>Actinomycetales</taxon>
        <taxon>Actinomycetaceae</taxon>
        <taxon>Flaviflexus</taxon>
    </lineage>
</organism>
<evidence type="ECO:0000259" key="1">
    <source>
        <dbReference type="Pfam" id="PF08241"/>
    </source>
</evidence>
<evidence type="ECO:0000313" key="3">
    <source>
        <dbReference type="Proteomes" id="UP000270021"/>
    </source>
</evidence>
<name>A0A3Q8WU70_9ACTO</name>
<dbReference type="KEGG" id="fsl:EJO69_08995"/>
<dbReference type="CDD" id="cd02440">
    <property type="entry name" value="AdoMet_MTases"/>
    <property type="match status" value="1"/>
</dbReference>
<evidence type="ECO:0000313" key="2">
    <source>
        <dbReference type="EMBL" id="AZN30424.1"/>
    </source>
</evidence>
<dbReference type="InterPro" id="IPR050508">
    <property type="entry name" value="Methyltransf_Superfamily"/>
</dbReference>
<dbReference type="PANTHER" id="PTHR42912">
    <property type="entry name" value="METHYLTRANSFERASE"/>
    <property type="match status" value="1"/>
</dbReference>
<feature type="domain" description="Methyltransferase type 11" evidence="1">
    <location>
        <begin position="48"/>
        <end position="141"/>
    </location>
</feature>